<dbReference type="KEGG" id="lant:TUM19329_26850"/>
<accession>A0A6F8T6L2</accession>
<organism evidence="2 3">
    <name type="scientific">Legionella antarctica</name>
    <dbReference type="NCBI Taxonomy" id="2708020"/>
    <lineage>
        <taxon>Bacteria</taxon>
        <taxon>Pseudomonadati</taxon>
        <taxon>Pseudomonadota</taxon>
        <taxon>Gammaproteobacteria</taxon>
        <taxon>Legionellales</taxon>
        <taxon>Legionellaceae</taxon>
        <taxon>Legionella</taxon>
    </lineage>
</organism>
<feature type="signal peptide" evidence="1">
    <location>
        <begin position="1"/>
        <end position="20"/>
    </location>
</feature>
<dbReference type="AlphaFoldDB" id="A0A6F8T6L2"/>
<gene>
    <name evidence="2" type="ORF">TUM19329_26850</name>
</gene>
<dbReference type="RefSeq" id="WP_173237685.1">
    <property type="nucleotide sequence ID" value="NZ_AP022839.1"/>
</dbReference>
<evidence type="ECO:0000256" key="1">
    <source>
        <dbReference type="SAM" id="SignalP"/>
    </source>
</evidence>
<dbReference type="InterPro" id="IPR021268">
    <property type="entry name" value="DUF2845"/>
</dbReference>
<sequence length="186" mass="19970">MKIKFISGLVLLCMPLSLLADNSFYCPQNHAYINVGMSANEVIAACGQPLSQQDSNQPIVQRIPVQQLIYNNQGTGNAFFGVWNVPTGSGGTQLQVDVVNNRIKAIKVNGSDSNAFSICNGASIEIGDQVGKVYGSCGSPSVVNSTFINQIVPTATKPQIWIYQPGQYQPTVSLTFVDGKLQSINK</sequence>
<name>A0A6F8T6L2_9GAMM</name>
<evidence type="ECO:0000313" key="3">
    <source>
        <dbReference type="Proteomes" id="UP000502894"/>
    </source>
</evidence>
<reference evidence="2" key="1">
    <citation type="journal article" date="2020" name="Microbiol. Resour. Announc.">
        <title>Complete Genome Sequence of Novel Psychrotolerant Legionella Strain TUM19329, Isolated from Antarctic Lake Sediment.</title>
        <authorList>
            <person name="Shimada S."/>
            <person name="Nakai R."/>
            <person name="Aoki K."/>
            <person name="Shimoeda N."/>
            <person name="Ohno G."/>
            <person name="Miyazaki Y."/>
            <person name="Kudoh S."/>
            <person name="Imura S."/>
            <person name="Watanabe K."/>
            <person name="Ishii Y."/>
            <person name="Tateda K."/>
        </authorList>
    </citation>
    <scope>NUCLEOTIDE SEQUENCE [LARGE SCALE GENOMIC DNA]</scope>
    <source>
        <strain evidence="2">TUM19329</strain>
    </source>
</reference>
<feature type="chain" id="PRO_5026203670" description="DUF2845 domain-containing protein" evidence="1">
    <location>
        <begin position="21"/>
        <end position="186"/>
    </location>
</feature>
<proteinExistence type="predicted"/>
<dbReference type="Pfam" id="PF11006">
    <property type="entry name" value="DUF2845"/>
    <property type="match status" value="2"/>
</dbReference>
<evidence type="ECO:0008006" key="4">
    <source>
        <dbReference type="Google" id="ProtNLM"/>
    </source>
</evidence>
<evidence type="ECO:0000313" key="2">
    <source>
        <dbReference type="EMBL" id="BCA96324.1"/>
    </source>
</evidence>
<keyword evidence="3" id="KW-1185">Reference proteome</keyword>
<dbReference type="Proteomes" id="UP000502894">
    <property type="component" value="Chromosome"/>
</dbReference>
<dbReference type="EMBL" id="AP022839">
    <property type="protein sequence ID" value="BCA96324.1"/>
    <property type="molecule type" value="Genomic_DNA"/>
</dbReference>
<keyword evidence="1" id="KW-0732">Signal</keyword>
<protein>
    <recommendedName>
        <fullName evidence="4">DUF2845 domain-containing protein</fullName>
    </recommendedName>
</protein>